<reference evidence="10" key="2">
    <citation type="journal article" date="2021" name="Sci. Data">
        <title>Chromosome-scale genome sequencing, assembly and annotation of six genomes from subfamily Leishmaniinae.</title>
        <authorList>
            <person name="Almutairi H."/>
            <person name="Urbaniak M.D."/>
            <person name="Bates M.D."/>
            <person name="Jariyapan N."/>
            <person name="Kwakye-Nuako G."/>
            <person name="Thomaz Soccol V."/>
            <person name="Al-Salem W.S."/>
            <person name="Dillon R.J."/>
            <person name="Bates P.A."/>
            <person name="Gatherer D."/>
        </authorList>
    </citation>
    <scope>NUCLEOTIDE SEQUENCE [LARGE SCALE GENOMIC DNA]</scope>
</reference>
<feature type="domain" description="Endoplasmic reticulum vesicle transporter C-terminal" evidence="7">
    <location>
        <begin position="118"/>
        <end position="289"/>
    </location>
</feature>
<dbReference type="InterPro" id="IPR039542">
    <property type="entry name" value="Erv_N"/>
</dbReference>
<proteinExistence type="inferred from homology"/>
<dbReference type="Proteomes" id="UP000674143">
    <property type="component" value="Unassembled WGS sequence"/>
</dbReference>
<evidence type="ECO:0008006" key="11">
    <source>
        <dbReference type="Google" id="ProtNLM"/>
    </source>
</evidence>
<dbReference type="RefSeq" id="XP_067060650.1">
    <property type="nucleotide sequence ID" value="XM_067205098.1"/>
</dbReference>
<feature type="transmembrane region" description="Helical" evidence="6">
    <location>
        <begin position="20"/>
        <end position="43"/>
    </location>
</feature>
<keyword evidence="5 6" id="KW-0472">Membrane</keyword>
<dbReference type="PANTHER" id="PTHR10984:SF25">
    <property type="entry name" value="ENDOPLASMIC RETICULUM-GOLGI INTERMEDIATE COMPARTMENT PROTEIN 3"/>
    <property type="match status" value="1"/>
</dbReference>
<name>A0A836GBM7_9TRYP</name>
<evidence type="ECO:0000256" key="5">
    <source>
        <dbReference type="ARBA" id="ARBA00023136"/>
    </source>
</evidence>
<dbReference type="EMBL" id="JAFHLR010000032">
    <property type="protein sequence ID" value="KAG5470384.1"/>
    <property type="molecule type" value="Genomic_DNA"/>
</dbReference>
<evidence type="ECO:0000256" key="6">
    <source>
        <dbReference type="SAM" id="Phobius"/>
    </source>
</evidence>
<comment type="caution">
    <text evidence="9">The sequence shown here is derived from an EMBL/GenBank/DDBJ whole genome shotgun (WGS) entry which is preliminary data.</text>
</comment>
<evidence type="ECO:0000259" key="7">
    <source>
        <dbReference type="Pfam" id="PF07970"/>
    </source>
</evidence>
<comment type="similarity">
    <text evidence="2">Belongs to the ERGIC family.</text>
</comment>
<evidence type="ECO:0000256" key="3">
    <source>
        <dbReference type="ARBA" id="ARBA00022692"/>
    </source>
</evidence>
<keyword evidence="4 6" id="KW-1133">Transmembrane helix</keyword>
<evidence type="ECO:0000256" key="4">
    <source>
        <dbReference type="ARBA" id="ARBA00022989"/>
    </source>
</evidence>
<accession>A0A836GBM7</accession>
<dbReference type="InterPro" id="IPR012936">
    <property type="entry name" value="Erv_C"/>
</dbReference>
<dbReference type="AlphaFoldDB" id="A0A836GBM7"/>
<dbReference type="Pfam" id="PF13850">
    <property type="entry name" value="ERGIC_N"/>
    <property type="match status" value="1"/>
</dbReference>
<feature type="transmembrane region" description="Helical" evidence="6">
    <location>
        <begin position="271"/>
        <end position="293"/>
    </location>
</feature>
<dbReference type="InterPro" id="IPR045888">
    <property type="entry name" value="Erv"/>
</dbReference>
<protein>
    <recommendedName>
        <fullName evidence="11">Endoplasmic reticulum vesicle transporter</fullName>
    </recommendedName>
</protein>
<evidence type="ECO:0000256" key="1">
    <source>
        <dbReference type="ARBA" id="ARBA00004141"/>
    </source>
</evidence>
<evidence type="ECO:0000259" key="8">
    <source>
        <dbReference type="Pfam" id="PF13850"/>
    </source>
</evidence>
<dbReference type="PROSITE" id="PS51257">
    <property type="entry name" value="PROKAR_LIPOPROTEIN"/>
    <property type="match status" value="1"/>
</dbReference>
<dbReference type="KEGG" id="loi:92359032"/>
<evidence type="ECO:0000313" key="9">
    <source>
        <dbReference type="EMBL" id="KAG5470384.1"/>
    </source>
</evidence>
<organism evidence="9 10">
    <name type="scientific">Leishmania orientalis</name>
    <dbReference type="NCBI Taxonomy" id="2249476"/>
    <lineage>
        <taxon>Eukaryota</taxon>
        <taxon>Discoba</taxon>
        <taxon>Euglenozoa</taxon>
        <taxon>Kinetoplastea</taxon>
        <taxon>Metakinetoplastina</taxon>
        <taxon>Trypanosomatida</taxon>
        <taxon>Trypanosomatidae</taxon>
        <taxon>Leishmaniinae</taxon>
        <taxon>Leishmania</taxon>
    </lineage>
</organism>
<dbReference type="Pfam" id="PF07970">
    <property type="entry name" value="COPIIcoated_ERV"/>
    <property type="match status" value="1"/>
</dbReference>
<evidence type="ECO:0000256" key="2">
    <source>
        <dbReference type="ARBA" id="ARBA00005648"/>
    </source>
</evidence>
<keyword evidence="10" id="KW-1185">Reference proteome</keyword>
<dbReference type="GO" id="GO:0005783">
    <property type="term" value="C:endoplasmic reticulum"/>
    <property type="evidence" value="ECO:0007669"/>
    <property type="project" value="TreeGrafter"/>
</dbReference>
<feature type="domain" description="Endoplasmic reticulum vesicle transporter N-terminal" evidence="8">
    <location>
        <begin position="9"/>
        <end position="97"/>
    </location>
</feature>
<gene>
    <name evidence="9" type="ORF">LSCM4_03080</name>
</gene>
<dbReference type="GeneID" id="92359032"/>
<dbReference type="GO" id="GO:0016020">
    <property type="term" value="C:membrane"/>
    <property type="evidence" value="ECO:0007669"/>
    <property type="project" value="UniProtKB-SubCell"/>
</dbReference>
<evidence type="ECO:0000313" key="10">
    <source>
        <dbReference type="Proteomes" id="UP000674143"/>
    </source>
</evidence>
<reference evidence="10" key="1">
    <citation type="journal article" date="2021" name="Microbiol. Resour. Announc.">
        <title>LGAAP: Leishmaniinae Genome Assembly and Annotation Pipeline.</title>
        <authorList>
            <person name="Almutairi H."/>
            <person name="Urbaniak M.D."/>
            <person name="Bates M.D."/>
            <person name="Jariyapan N."/>
            <person name="Kwakye-Nuako G."/>
            <person name="Thomaz-Soccol V."/>
            <person name="Al-Salem W.S."/>
            <person name="Dillon R.J."/>
            <person name="Bates P.A."/>
            <person name="Gatherer D."/>
        </authorList>
    </citation>
    <scope>NUCLEOTIDE SEQUENCE [LARGE SCALE GENOMIC DNA]</scope>
</reference>
<dbReference type="SMR" id="A0A836GBM7"/>
<keyword evidence="3 6" id="KW-0812">Transmembrane</keyword>
<dbReference type="PANTHER" id="PTHR10984">
    <property type="entry name" value="ENDOPLASMIC RETICULUM-GOLGI INTERMEDIATE COMPARTMENT PROTEIN"/>
    <property type="match status" value="1"/>
</dbReference>
<dbReference type="GO" id="GO:0030134">
    <property type="term" value="C:COPII-coated ER to Golgi transport vesicle"/>
    <property type="evidence" value="ECO:0007669"/>
    <property type="project" value="TreeGrafter"/>
</dbReference>
<comment type="subcellular location">
    <subcellularLocation>
        <location evidence="1">Membrane</location>
        <topology evidence="1">Multi-pass membrane protein</topology>
    </subcellularLocation>
</comment>
<sequence length="309" mass="34461">MRPARNWHKTDFFRRIPKDLTEPTTAGAVISIACVVVMALLFVGEVISYVSPRVQADMIIMPDMDEKSTIKVTMDITFPKVPCAILTLDILDVLHNHLFNSMDHITRTPLDAAGQPIHDGRSDDHFVSAAEGCRLEGYINVGKVPGNFHISSHGRQYLVGQHFPDGINVEHHIHHLSFGNTDVRKLSKKAQLHPLDGKGLRSDVPMAYQYFLDIVPTIYEGSFSTAYTYQFTGTSSSTPVYTRQMAAVVFQYQLSPITVRYSSARVSLTHFLTYVCAIIGGVYTVAGLLFRFVHASTAQFQRRVLGKAD</sequence>